<accession>A0ABY9RFR1</accession>
<evidence type="ECO:0000313" key="2">
    <source>
        <dbReference type="Proteomes" id="UP001181355"/>
    </source>
</evidence>
<sequence>MKIFQSETNLLQTLDRYDDLVRQCVDQKITFDEFCDLYNHFYSSYALDGHESDAEERALFERHAERIQAHAYIAQQILARLCSEEKAGLQSYKNAGRIGPATALEMLADVNLFWQNDRR</sequence>
<reference evidence="1" key="1">
    <citation type="submission" date="2023-09" db="EMBL/GenBank/DDBJ databases">
        <title>Undibacterium sp. 20NA77.5 isolated from freshwater.</title>
        <authorList>
            <person name="Le V."/>
            <person name="Ko S.-R."/>
            <person name="Ahn C.-Y."/>
            <person name="Oh H.-M."/>
        </authorList>
    </citation>
    <scope>NUCLEOTIDE SEQUENCE</scope>
    <source>
        <strain evidence="1">20NA77.5</strain>
    </source>
</reference>
<gene>
    <name evidence="1" type="ORF">RF679_15610</name>
</gene>
<dbReference type="RefSeq" id="WP_309481553.1">
    <property type="nucleotide sequence ID" value="NZ_CP133720.1"/>
</dbReference>
<dbReference type="EMBL" id="CP133720">
    <property type="protein sequence ID" value="WMW80060.1"/>
    <property type="molecule type" value="Genomic_DNA"/>
</dbReference>
<dbReference type="Proteomes" id="UP001181355">
    <property type="component" value="Chromosome"/>
</dbReference>
<proteinExistence type="predicted"/>
<evidence type="ECO:0000313" key="1">
    <source>
        <dbReference type="EMBL" id="WMW80060.1"/>
    </source>
</evidence>
<organism evidence="1 2">
    <name type="scientific">Undibacterium cyanobacteriorum</name>
    <dbReference type="NCBI Taxonomy" id="3073561"/>
    <lineage>
        <taxon>Bacteria</taxon>
        <taxon>Pseudomonadati</taxon>
        <taxon>Pseudomonadota</taxon>
        <taxon>Betaproteobacteria</taxon>
        <taxon>Burkholderiales</taxon>
        <taxon>Oxalobacteraceae</taxon>
        <taxon>Undibacterium</taxon>
    </lineage>
</organism>
<protein>
    <submittedName>
        <fullName evidence="1">Uncharacterized protein</fullName>
    </submittedName>
</protein>
<name>A0ABY9RFR1_9BURK</name>
<keyword evidence="2" id="KW-1185">Reference proteome</keyword>